<name>A0A832H4T7_9CYAN</name>
<comment type="caution">
    <text evidence="1">The sequence shown here is derived from an EMBL/GenBank/DDBJ whole genome shotgun (WGS) entry which is preliminary data.</text>
</comment>
<sequence length="97" mass="10942">MVKIRILASQKTCHCPISRDDGYKLAVLRTSLIVAFQRKAALWLQRDLKSLKMRGSSAFMKIGTVGSLLSAQSDRFRKPAITCLKHPSSDRWTILHS</sequence>
<dbReference type="EMBL" id="DSRD01000544">
    <property type="protein sequence ID" value="HGW94337.1"/>
    <property type="molecule type" value="Genomic_DNA"/>
</dbReference>
<protein>
    <submittedName>
        <fullName evidence="1">Uncharacterized protein</fullName>
    </submittedName>
</protein>
<accession>A0A832H4T7</accession>
<gene>
    <name evidence="1" type="ORF">ENR47_08665</name>
</gene>
<organism evidence="1">
    <name type="scientific">Oscillatoriales cyanobacterium SpSt-402</name>
    <dbReference type="NCBI Taxonomy" id="2282168"/>
    <lineage>
        <taxon>Bacteria</taxon>
        <taxon>Bacillati</taxon>
        <taxon>Cyanobacteriota</taxon>
        <taxon>Cyanophyceae</taxon>
        <taxon>Oscillatoriophycideae</taxon>
        <taxon>Oscillatoriales</taxon>
    </lineage>
</organism>
<proteinExistence type="predicted"/>
<dbReference type="AlphaFoldDB" id="A0A832H4T7"/>
<reference evidence="1" key="1">
    <citation type="journal article" date="2020" name="mSystems">
        <title>Genome- and Community-Level Interaction Insights into Carbon Utilization and Element Cycling Functions of Hydrothermarchaeota in Hydrothermal Sediment.</title>
        <authorList>
            <person name="Zhou Z."/>
            <person name="Liu Y."/>
            <person name="Xu W."/>
            <person name="Pan J."/>
            <person name="Luo Z.H."/>
            <person name="Li M."/>
        </authorList>
    </citation>
    <scope>NUCLEOTIDE SEQUENCE [LARGE SCALE GENOMIC DNA]</scope>
    <source>
        <strain evidence="1">SpSt-402</strain>
    </source>
</reference>
<evidence type="ECO:0000313" key="1">
    <source>
        <dbReference type="EMBL" id="HGW94337.1"/>
    </source>
</evidence>